<evidence type="ECO:0000256" key="2">
    <source>
        <dbReference type="ARBA" id="ARBA00023125"/>
    </source>
</evidence>
<dbReference type="InterPro" id="IPR009057">
    <property type="entry name" value="Homeodomain-like_sf"/>
</dbReference>
<feature type="region of interest" description="Disordered" evidence="5">
    <location>
        <begin position="1"/>
        <end position="22"/>
    </location>
</feature>
<keyword evidence="8" id="KW-1185">Reference proteome</keyword>
<evidence type="ECO:0000313" key="7">
    <source>
        <dbReference type="EMBL" id="MFC5885691.1"/>
    </source>
</evidence>
<feature type="DNA-binding region" description="H-T-H motif" evidence="4">
    <location>
        <begin position="44"/>
        <end position="63"/>
    </location>
</feature>
<dbReference type="InterPro" id="IPR050109">
    <property type="entry name" value="HTH-type_TetR-like_transc_reg"/>
</dbReference>
<dbReference type="Pfam" id="PF21597">
    <property type="entry name" value="TetR_C_43"/>
    <property type="match status" value="1"/>
</dbReference>
<proteinExistence type="predicted"/>
<dbReference type="EMBL" id="JBHSOD010000011">
    <property type="protein sequence ID" value="MFC5885691.1"/>
    <property type="molecule type" value="Genomic_DNA"/>
</dbReference>
<comment type="caution">
    <text evidence="7">The sequence shown here is derived from an EMBL/GenBank/DDBJ whole genome shotgun (WGS) entry which is preliminary data.</text>
</comment>
<evidence type="ECO:0000256" key="3">
    <source>
        <dbReference type="ARBA" id="ARBA00023163"/>
    </source>
</evidence>
<keyword evidence="3" id="KW-0804">Transcription</keyword>
<dbReference type="RefSeq" id="WP_313767355.1">
    <property type="nucleotide sequence ID" value="NZ_BAAAVH010000011.1"/>
</dbReference>
<organism evidence="7 8">
    <name type="scientific">Kitasatospora aburaviensis</name>
    <dbReference type="NCBI Taxonomy" id="67265"/>
    <lineage>
        <taxon>Bacteria</taxon>
        <taxon>Bacillati</taxon>
        <taxon>Actinomycetota</taxon>
        <taxon>Actinomycetes</taxon>
        <taxon>Kitasatosporales</taxon>
        <taxon>Streptomycetaceae</taxon>
        <taxon>Kitasatospora</taxon>
    </lineage>
</organism>
<dbReference type="InterPro" id="IPR049445">
    <property type="entry name" value="TetR_SbtR-like_C"/>
</dbReference>
<dbReference type="Proteomes" id="UP001596067">
    <property type="component" value="Unassembled WGS sequence"/>
</dbReference>
<evidence type="ECO:0000256" key="5">
    <source>
        <dbReference type="SAM" id="MobiDB-lite"/>
    </source>
</evidence>
<dbReference type="Gene3D" id="1.10.357.10">
    <property type="entry name" value="Tetracycline Repressor, domain 2"/>
    <property type="match status" value="1"/>
</dbReference>
<dbReference type="PANTHER" id="PTHR30055:SF234">
    <property type="entry name" value="HTH-TYPE TRANSCRIPTIONAL REGULATOR BETI"/>
    <property type="match status" value="1"/>
</dbReference>
<dbReference type="PANTHER" id="PTHR30055">
    <property type="entry name" value="HTH-TYPE TRANSCRIPTIONAL REGULATOR RUTR"/>
    <property type="match status" value="1"/>
</dbReference>
<dbReference type="SUPFAM" id="SSF48498">
    <property type="entry name" value="Tetracyclin repressor-like, C-terminal domain"/>
    <property type="match status" value="1"/>
</dbReference>
<evidence type="ECO:0000313" key="8">
    <source>
        <dbReference type="Proteomes" id="UP001596067"/>
    </source>
</evidence>
<dbReference type="SUPFAM" id="SSF46689">
    <property type="entry name" value="Homeodomain-like"/>
    <property type="match status" value="1"/>
</dbReference>
<accession>A0ABW1EUC2</accession>
<sequence length="209" mass="22357">MTPAPARRTDARPADARRTDARRNRERLLAAAQEVFAETGAEASLNEIARRAGVGPGTLYRHFPTRAALLAAVLRERVERLCARAGELVTSRPADRALVEWLGAFLTHARTHQGLAGALLLEASDELGADCHRLIEDAAAEVLTHAQREGTARPDLTPGDLLQLALGVALTTTGAEPEDDARAERLLALVLDAVLTPRAHHRPDGNSGA</sequence>
<evidence type="ECO:0000259" key="6">
    <source>
        <dbReference type="PROSITE" id="PS50977"/>
    </source>
</evidence>
<protein>
    <submittedName>
        <fullName evidence="7">TetR/AcrR family transcriptional regulator</fullName>
    </submittedName>
</protein>
<dbReference type="InterPro" id="IPR036271">
    <property type="entry name" value="Tet_transcr_reg_TetR-rel_C_sf"/>
</dbReference>
<dbReference type="Pfam" id="PF00440">
    <property type="entry name" value="TetR_N"/>
    <property type="match status" value="1"/>
</dbReference>
<dbReference type="PROSITE" id="PS50977">
    <property type="entry name" value="HTH_TETR_2"/>
    <property type="match status" value="1"/>
</dbReference>
<gene>
    <name evidence="7" type="ORF">ACFP0N_12000</name>
</gene>
<dbReference type="InterPro" id="IPR001647">
    <property type="entry name" value="HTH_TetR"/>
</dbReference>
<evidence type="ECO:0000256" key="4">
    <source>
        <dbReference type="PROSITE-ProRule" id="PRU00335"/>
    </source>
</evidence>
<feature type="compositionally biased region" description="Basic and acidic residues" evidence="5">
    <location>
        <begin position="7"/>
        <end position="22"/>
    </location>
</feature>
<dbReference type="PRINTS" id="PR00455">
    <property type="entry name" value="HTHTETR"/>
</dbReference>
<reference evidence="8" key="1">
    <citation type="journal article" date="2019" name="Int. J. Syst. Evol. Microbiol.">
        <title>The Global Catalogue of Microorganisms (GCM) 10K type strain sequencing project: providing services to taxonomists for standard genome sequencing and annotation.</title>
        <authorList>
            <consortium name="The Broad Institute Genomics Platform"/>
            <consortium name="The Broad Institute Genome Sequencing Center for Infectious Disease"/>
            <person name="Wu L."/>
            <person name="Ma J."/>
        </authorList>
    </citation>
    <scope>NUCLEOTIDE SEQUENCE [LARGE SCALE GENOMIC DNA]</scope>
    <source>
        <strain evidence="8">CGMCC 4.1469</strain>
    </source>
</reference>
<keyword evidence="1" id="KW-0805">Transcription regulation</keyword>
<feature type="domain" description="HTH tetR-type" evidence="6">
    <location>
        <begin position="22"/>
        <end position="81"/>
    </location>
</feature>
<evidence type="ECO:0000256" key="1">
    <source>
        <dbReference type="ARBA" id="ARBA00023015"/>
    </source>
</evidence>
<name>A0ABW1EUC2_9ACTN</name>
<keyword evidence="2 4" id="KW-0238">DNA-binding</keyword>